<dbReference type="EMBL" id="JBHUKS010000010">
    <property type="protein sequence ID" value="MFD2468711.1"/>
    <property type="molecule type" value="Genomic_DNA"/>
</dbReference>
<evidence type="ECO:0000259" key="6">
    <source>
        <dbReference type="PROSITE" id="PS51352"/>
    </source>
</evidence>
<dbReference type="PANTHER" id="PTHR13887">
    <property type="entry name" value="GLUTATHIONE S-TRANSFERASE KAPPA"/>
    <property type="match status" value="1"/>
</dbReference>
<accession>A0ABW5H6K1</accession>
<keyword evidence="4" id="KW-1015">Disulfide bond</keyword>
<gene>
    <name evidence="7" type="ORF">ACFSVL_15065</name>
</gene>
<dbReference type="Proteomes" id="UP001597483">
    <property type="component" value="Unassembled WGS sequence"/>
</dbReference>
<keyword evidence="8" id="KW-1185">Reference proteome</keyword>
<dbReference type="Pfam" id="PF13462">
    <property type="entry name" value="Thioredoxin_4"/>
    <property type="match status" value="1"/>
</dbReference>
<evidence type="ECO:0000256" key="2">
    <source>
        <dbReference type="ARBA" id="ARBA00022729"/>
    </source>
</evidence>
<organism evidence="7 8">
    <name type="scientific">Amycolatopsis silviterrae</name>
    <dbReference type="NCBI Taxonomy" id="1656914"/>
    <lineage>
        <taxon>Bacteria</taxon>
        <taxon>Bacillati</taxon>
        <taxon>Actinomycetota</taxon>
        <taxon>Actinomycetes</taxon>
        <taxon>Pseudonocardiales</taxon>
        <taxon>Pseudonocardiaceae</taxon>
        <taxon>Amycolatopsis</taxon>
    </lineage>
</organism>
<dbReference type="PANTHER" id="PTHR13887:SF14">
    <property type="entry name" value="DISULFIDE BOND FORMATION PROTEIN D"/>
    <property type="match status" value="1"/>
</dbReference>
<dbReference type="InterPro" id="IPR036249">
    <property type="entry name" value="Thioredoxin-like_sf"/>
</dbReference>
<dbReference type="SUPFAM" id="SSF52833">
    <property type="entry name" value="Thioredoxin-like"/>
    <property type="match status" value="1"/>
</dbReference>
<evidence type="ECO:0000313" key="8">
    <source>
        <dbReference type="Proteomes" id="UP001597483"/>
    </source>
</evidence>
<dbReference type="Gene3D" id="3.40.30.10">
    <property type="entry name" value="Glutaredoxin"/>
    <property type="match status" value="1"/>
</dbReference>
<comment type="similarity">
    <text evidence="1">Belongs to the thioredoxin family. DsbA subfamily.</text>
</comment>
<evidence type="ECO:0000256" key="1">
    <source>
        <dbReference type="ARBA" id="ARBA00005791"/>
    </source>
</evidence>
<reference evidence="8" key="1">
    <citation type="journal article" date="2019" name="Int. J. Syst. Evol. Microbiol.">
        <title>The Global Catalogue of Microorganisms (GCM) 10K type strain sequencing project: providing services to taxonomists for standard genome sequencing and annotation.</title>
        <authorList>
            <consortium name="The Broad Institute Genomics Platform"/>
            <consortium name="The Broad Institute Genome Sequencing Center for Infectious Disease"/>
            <person name="Wu L."/>
            <person name="Ma J."/>
        </authorList>
    </citation>
    <scope>NUCLEOTIDE SEQUENCE [LARGE SCALE GENOMIC DNA]</scope>
    <source>
        <strain evidence="8">CGMCC 4.7641</strain>
    </source>
</reference>
<feature type="domain" description="Thioredoxin" evidence="6">
    <location>
        <begin position="32"/>
        <end position="234"/>
    </location>
</feature>
<sequence>MSRRTGRVPTLVLALALAVAVLGLVVFAVVSSKTDTNASPASVAPSAKPSLGPLGELAHRKPGDPLALGRPDAPVTMVIFSDYRCPFCAKFSKDTERALAKQYVDAGKLRIEWRDFPIFGDQSMQAAIAGRAAALQGKFWEFNHAVYDAAPDKGHPDLPPDRLLQFARSAGVPDLARFQQDTKSPQLAQEVRTDLAEASALGVSSTPAFSVNGYPVLGAQPTELFKQQIERALAGAS</sequence>
<keyword evidence="3" id="KW-0560">Oxidoreductase</keyword>
<dbReference type="InterPro" id="IPR013766">
    <property type="entry name" value="Thioredoxin_domain"/>
</dbReference>
<evidence type="ECO:0000256" key="5">
    <source>
        <dbReference type="ARBA" id="ARBA00023284"/>
    </source>
</evidence>
<dbReference type="RefSeq" id="WP_378304511.1">
    <property type="nucleotide sequence ID" value="NZ_JBHUKS010000010.1"/>
</dbReference>
<keyword evidence="2" id="KW-0732">Signal</keyword>
<name>A0ABW5H6K1_9PSEU</name>
<evidence type="ECO:0000256" key="3">
    <source>
        <dbReference type="ARBA" id="ARBA00023002"/>
    </source>
</evidence>
<dbReference type="InterPro" id="IPR012336">
    <property type="entry name" value="Thioredoxin-like_fold"/>
</dbReference>
<proteinExistence type="inferred from homology"/>
<evidence type="ECO:0000313" key="7">
    <source>
        <dbReference type="EMBL" id="MFD2468711.1"/>
    </source>
</evidence>
<dbReference type="PROSITE" id="PS51352">
    <property type="entry name" value="THIOREDOXIN_2"/>
    <property type="match status" value="1"/>
</dbReference>
<keyword evidence="5" id="KW-0676">Redox-active center</keyword>
<protein>
    <submittedName>
        <fullName evidence="7">DsbA family protein</fullName>
    </submittedName>
</protein>
<evidence type="ECO:0000256" key="4">
    <source>
        <dbReference type="ARBA" id="ARBA00023157"/>
    </source>
</evidence>
<comment type="caution">
    <text evidence="7">The sequence shown here is derived from an EMBL/GenBank/DDBJ whole genome shotgun (WGS) entry which is preliminary data.</text>
</comment>